<dbReference type="RefSeq" id="WP_075073426.1">
    <property type="nucleotide sequence ID" value="NZ_DF967972.1"/>
</dbReference>
<sequence length="136" mass="14896">MDSNKPSPFAPYLFTGAGMAAAGWGGLFLLVSLSLPFLGFRWLFFVLLTLALAGTALPVAYFLNLRFPSKPPAGPNVIVRQALWLGVLGDLMAWFQLGRLLTPILAFFIAAGLILIEVLLRFNERSHFKPQSDGDE</sequence>
<keyword evidence="1" id="KW-0472">Membrane</keyword>
<evidence type="ECO:0000313" key="2">
    <source>
        <dbReference type="EMBL" id="GAP14139.1"/>
    </source>
</evidence>
<dbReference type="STRING" id="360412.LARV_01903"/>
<dbReference type="Proteomes" id="UP000055060">
    <property type="component" value="Unassembled WGS sequence"/>
</dbReference>
<dbReference type="AlphaFoldDB" id="A0A0S7BJL9"/>
<evidence type="ECO:0000313" key="3">
    <source>
        <dbReference type="Proteomes" id="UP000055060"/>
    </source>
</evidence>
<gene>
    <name evidence="2" type="ORF">LARV_01903</name>
</gene>
<keyword evidence="3" id="KW-1185">Reference proteome</keyword>
<keyword evidence="1" id="KW-0812">Transmembrane</keyword>
<feature type="transmembrane region" description="Helical" evidence="1">
    <location>
        <begin position="12"/>
        <end position="36"/>
    </location>
</feature>
<feature type="transmembrane region" description="Helical" evidence="1">
    <location>
        <begin position="42"/>
        <end position="65"/>
    </location>
</feature>
<dbReference type="EMBL" id="DF967972">
    <property type="protein sequence ID" value="GAP14139.1"/>
    <property type="molecule type" value="Genomic_DNA"/>
</dbReference>
<keyword evidence="1" id="KW-1133">Transmembrane helix</keyword>
<proteinExistence type="predicted"/>
<protein>
    <submittedName>
        <fullName evidence="2">Uncharacterized protein</fullName>
    </submittedName>
</protein>
<name>A0A0S7BJL9_9CHLR</name>
<evidence type="ECO:0000256" key="1">
    <source>
        <dbReference type="SAM" id="Phobius"/>
    </source>
</evidence>
<reference evidence="2" key="1">
    <citation type="submission" date="2015-07" db="EMBL/GenBank/DDBJ databases">
        <title>Draft Genome Sequences of Anaerolinea thermolimosa IMO-1, Bellilinea caldifistulae GOMI-1, Leptolinea tardivitalis YMTK-2, Levilinea saccharolytica KIBI-1,Longilinea arvoryzae KOME-1, Previously Described as Members of the Anaerolineaceae (Chloroflexi).</title>
        <authorList>
            <person name="Sekiguchi Y."/>
            <person name="Ohashi A."/>
            <person name="Matsuura N."/>
            <person name="Tourlousse M.D."/>
        </authorList>
    </citation>
    <scope>NUCLEOTIDE SEQUENCE [LARGE SCALE GENOMIC DNA]</scope>
    <source>
        <strain evidence="2">KOME-1</strain>
    </source>
</reference>
<organism evidence="2">
    <name type="scientific">Longilinea arvoryzae</name>
    <dbReference type="NCBI Taxonomy" id="360412"/>
    <lineage>
        <taxon>Bacteria</taxon>
        <taxon>Bacillati</taxon>
        <taxon>Chloroflexota</taxon>
        <taxon>Anaerolineae</taxon>
        <taxon>Anaerolineales</taxon>
        <taxon>Anaerolineaceae</taxon>
        <taxon>Longilinea</taxon>
    </lineage>
</organism>
<accession>A0A0S7BJL9</accession>
<feature type="transmembrane region" description="Helical" evidence="1">
    <location>
        <begin position="101"/>
        <end position="120"/>
    </location>
</feature>
<dbReference type="OrthoDB" id="166449at2"/>